<sequence>MHPTYNKTRYPTFVCHHGNWDIYRNDAGYCVSIPTVQGVAIGCKASHFGDAGYLAATLGIRI</sequence>
<protein>
    <submittedName>
        <fullName evidence="1">Uncharacterized protein</fullName>
    </submittedName>
</protein>
<reference evidence="1 2" key="1">
    <citation type="submission" date="2016-10" db="EMBL/GenBank/DDBJ databases">
        <authorList>
            <person name="de Groot N.N."/>
        </authorList>
    </citation>
    <scope>NUCLEOTIDE SEQUENCE [LARGE SCALE GENOMIC DNA]</scope>
    <source>
        <strain evidence="1 2">DSM 26656</strain>
    </source>
</reference>
<evidence type="ECO:0000313" key="2">
    <source>
        <dbReference type="Proteomes" id="UP000236743"/>
    </source>
</evidence>
<organism evidence="1 2">
    <name type="scientific">Bosea lathyri</name>
    <dbReference type="NCBI Taxonomy" id="1036778"/>
    <lineage>
        <taxon>Bacteria</taxon>
        <taxon>Pseudomonadati</taxon>
        <taxon>Pseudomonadota</taxon>
        <taxon>Alphaproteobacteria</taxon>
        <taxon>Hyphomicrobiales</taxon>
        <taxon>Boseaceae</taxon>
        <taxon>Bosea</taxon>
    </lineage>
</organism>
<dbReference type="EMBL" id="FNUY01000008">
    <property type="protein sequence ID" value="SEG64727.1"/>
    <property type="molecule type" value="Genomic_DNA"/>
</dbReference>
<dbReference type="AlphaFoldDB" id="A0A1H6BWB1"/>
<dbReference type="RefSeq" id="WP_146071423.1">
    <property type="nucleotide sequence ID" value="NZ_FNUY01000008.1"/>
</dbReference>
<evidence type="ECO:0000313" key="1">
    <source>
        <dbReference type="EMBL" id="SEG64727.1"/>
    </source>
</evidence>
<name>A0A1H6BWB1_9HYPH</name>
<proteinExistence type="predicted"/>
<accession>A0A1H6BWB1</accession>
<keyword evidence="2" id="KW-1185">Reference proteome</keyword>
<dbReference type="Proteomes" id="UP000236743">
    <property type="component" value="Unassembled WGS sequence"/>
</dbReference>
<gene>
    <name evidence="1" type="ORF">SAMN04488115_108120</name>
</gene>
<dbReference type="OrthoDB" id="6052886at2"/>